<protein>
    <recommendedName>
        <fullName evidence="4">Cation/multidrug efflux pump</fullName>
    </recommendedName>
</protein>
<evidence type="ECO:0000313" key="2">
    <source>
        <dbReference type="EMBL" id="MRH21525.1"/>
    </source>
</evidence>
<comment type="caution">
    <text evidence="2">The sequence shown here is derived from an EMBL/GenBank/DDBJ whole genome shotgun (WGS) entry which is preliminary data.</text>
</comment>
<evidence type="ECO:0000256" key="1">
    <source>
        <dbReference type="SAM" id="Phobius"/>
    </source>
</evidence>
<reference evidence="2 3" key="1">
    <citation type="submission" date="2019-11" db="EMBL/GenBank/DDBJ databases">
        <title>Draft Whole-Genome sequence of the marine photosynthetic bacterium Rhodovulum strictum DSM 11289.</title>
        <authorList>
            <person name="Kyndt J.A."/>
            <person name="Meyer T.E."/>
        </authorList>
    </citation>
    <scope>NUCLEOTIDE SEQUENCE [LARGE SCALE GENOMIC DNA]</scope>
    <source>
        <strain evidence="2 3">DSM 11289</strain>
    </source>
</reference>
<name>A0A844BIZ7_9RHOB</name>
<evidence type="ECO:0000313" key="3">
    <source>
        <dbReference type="Proteomes" id="UP000466730"/>
    </source>
</evidence>
<dbReference type="Proteomes" id="UP000466730">
    <property type="component" value="Unassembled WGS sequence"/>
</dbReference>
<dbReference type="RefSeq" id="WP_153748829.1">
    <property type="nucleotide sequence ID" value="NZ_BAAADI010000064.1"/>
</dbReference>
<gene>
    <name evidence="2" type="ORF">GH815_11015</name>
</gene>
<feature type="transmembrane region" description="Helical" evidence="1">
    <location>
        <begin position="66"/>
        <end position="85"/>
    </location>
</feature>
<keyword evidence="3" id="KW-1185">Reference proteome</keyword>
<keyword evidence="1" id="KW-0472">Membrane</keyword>
<evidence type="ECO:0008006" key="4">
    <source>
        <dbReference type="Google" id="ProtNLM"/>
    </source>
</evidence>
<sequence length="88" mass="10379">MFALLRFLLLGFVVLTVVYVAVSLYSRAERRRKLRRHWDERIGTGDRDAFVRKGLALYDRSLRRKLILGVYVIPMIVVCTIIYIVNYT</sequence>
<accession>A0A844BIZ7</accession>
<dbReference type="OrthoDB" id="7632202at2"/>
<dbReference type="EMBL" id="WJPO01000016">
    <property type="protein sequence ID" value="MRH21525.1"/>
    <property type="molecule type" value="Genomic_DNA"/>
</dbReference>
<dbReference type="AlphaFoldDB" id="A0A844BIZ7"/>
<keyword evidence="1" id="KW-1133">Transmembrane helix</keyword>
<feature type="transmembrane region" description="Helical" evidence="1">
    <location>
        <begin position="6"/>
        <end position="26"/>
    </location>
</feature>
<proteinExistence type="predicted"/>
<keyword evidence="1" id="KW-0812">Transmembrane</keyword>
<organism evidence="2 3">
    <name type="scientific">Rhodovulum strictum</name>
    <dbReference type="NCBI Taxonomy" id="58314"/>
    <lineage>
        <taxon>Bacteria</taxon>
        <taxon>Pseudomonadati</taxon>
        <taxon>Pseudomonadota</taxon>
        <taxon>Alphaproteobacteria</taxon>
        <taxon>Rhodobacterales</taxon>
        <taxon>Paracoccaceae</taxon>
        <taxon>Rhodovulum</taxon>
    </lineage>
</organism>